<dbReference type="InterPro" id="IPR036737">
    <property type="entry name" value="OmpA-like_sf"/>
</dbReference>
<name>A0A3A5MS42_9MICO</name>
<comment type="similarity">
    <text evidence="2">Belongs to the MotB family.</text>
</comment>
<dbReference type="InterPro" id="IPR050330">
    <property type="entry name" value="Bact_OuterMem_StrucFunc"/>
</dbReference>
<feature type="domain" description="OmpA-like" evidence="10">
    <location>
        <begin position="131"/>
        <end position="251"/>
    </location>
</feature>
<feature type="region of interest" description="Disordered" evidence="8">
    <location>
        <begin position="1"/>
        <end position="20"/>
    </location>
</feature>
<evidence type="ECO:0000256" key="3">
    <source>
        <dbReference type="ARBA" id="ARBA00022475"/>
    </source>
</evidence>
<sequence>MPRGRRRPHADPDHEEDGPDERWMASYMDMVTVLMCMFIVLFAMSTVDQDKFEQLANSLATGFGAVNVGAIDTAEGVVVPDELVDTSNEGFTDAELAALEVQDFTELKKDILANLEAVGLADTAQFVVNERGLTVGLIGSETFFMPDSADLSEVATTVIDAMAPSLVAAGLEISVEGHADRHGQSVNYDTDWELSAGRAARVLRRLVEQGGVPQETILAVGFGSARPITTGDTLVDQAQNRRVDVVVLSNQSDAVRELIPEIVG</sequence>
<evidence type="ECO:0000313" key="12">
    <source>
        <dbReference type="Proteomes" id="UP000272015"/>
    </source>
</evidence>
<comment type="subcellular location">
    <subcellularLocation>
        <location evidence="1">Cell membrane</location>
        <topology evidence="1">Single-pass membrane protein</topology>
    </subcellularLocation>
</comment>
<evidence type="ECO:0000256" key="5">
    <source>
        <dbReference type="ARBA" id="ARBA00022989"/>
    </source>
</evidence>
<dbReference type="PANTHER" id="PTHR30329:SF21">
    <property type="entry name" value="LIPOPROTEIN YIAD-RELATED"/>
    <property type="match status" value="1"/>
</dbReference>
<dbReference type="Gene3D" id="3.30.1330.60">
    <property type="entry name" value="OmpA-like domain"/>
    <property type="match status" value="1"/>
</dbReference>
<dbReference type="Pfam" id="PF00691">
    <property type="entry name" value="OmpA"/>
    <property type="match status" value="1"/>
</dbReference>
<comment type="caution">
    <text evidence="11">The sequence shown here is derived from an EMBL/GenBank/DDBJ whole genome shotgun (WGS) entry which is preliminary data.</text>
</comment>
<organism evidence="11 12">
    <name type="scientific">Cryobacterium melibiosiphilum</name>
    <dbReference type="NCBI Taxonomy" id="995039"/>
    <lineage>
        <taxon>Bacteria</taxon>
        <taxon>Bacillati</taxon>
        <taxon>Actinomycetota</taxon>
        <taxon>Actinomycetes</taxon>
        <taxon>Micrococcales</taxon>
        <taxon>Microbacteriaceae</taxon>
        <taxon>Cryobacterium</taxon>
    </lineage>
</organism>
<dbReference type="PROSITE" id="PS51123">
    <property type="entry name" value="OMPA_2"/>
    <property type="match status" value="1"/>
</dbReference>
<dbReference type="Proteomes" id="UP000272015">
    <property type="component" value="Unassembled WGS sequence"/>
</dbReference>
<keyword evidence="4 9" id="KW-0812">Transmembrane</keyword>
<accession>A0A3A5MS42</accession>
<evidence type="ECO:0000259" key="10">
    <source>
        <dbReference type="PROSITE" id="PS51123"/>
    </source>
</evidence>
<keyword evidence="12" id="KW-1185">Reference proteome</keyword>
<evidence type="ECO:0000256" key="1">
    <source>
        <dbReference type="ARBA" id="ARBA00004162"/>
    </source>
</evidence>
<dbReference type="PANTHER" id="PTHR30329">
    <property type="entry name" value="STATOR ELEMENT OF FLAGELLAR MOTOR COMPLEX"/>
    <property type="match status" value="1"/>
</dbReference>
<dbReference type="OrthoDB" id="9815217at2"/>
<keyword evidence="3" id="KW-1003">Cell membrane</keyword>
<evidence type="ECO:0000256" key="4">
    <source>
        <dbReference type="ARBA" id="ARBA00022692"/>
    </source>
</evidence>
<evidence type="ECO:0000256" key="6">
    <source>
        <dbReference type="ARBA" id="ARBA00023136"/>
    </source>
</evidence>
<dbReference type="EMBL" id="QZVS01000080">
    <property type="protein sequence ID" value="RJT88796.1"/>
    <property type="molecule type" value="Genomic_DNA"/>
</dbReference>
<evidence type="ECO:0000256" key="2">
    <source>
        <dbReference type="ARBA" id="ARBA00008914"/>
    </source>
</evidence>
<dbReference type="GO" id="GO:0005886">
    <property type="term" value="C:plasma membrane"/>
    <property type="evidence" value="ECO:0007669"/>
    <property type="project" value="UniProtKB-SubCell"/>
</dbReference>
<dbReference type="SUPFAM" id="SSF103088">
    <property type="entry name" value="OmpA-like"/>
    <property type="match status" value="1"/>
</dbReference>
<dbReference type="AlphaFoldDB" id="A0A3A5MS42"/>
<evidence type="ECO:0000256" key="8">
    <source>
        <dbReference type="SAM" id="MobiDB-lite"/>
    </source>
</evidence>
<reference evidence="11 12" key="1">
    <citation type="submission" date="2018-09" db="EMBL/GenBank/DDBJ databases">
        <title>Novel species of Cryobacterium.</title>
        <authorList>
            <person name="Liu Q."/>
            <person name="Xin Y.-H."/>
        </authorList>
    </citation>
    <scope>NUCLEOTIDE SEQUENCE [LARGE SCALE GENOMIC DNA]</scope>
    <source>
        <strain evidence="11 12">Hh39</strain>
    </source>
</reference>
<evidence type="ECO:0000256" key="7">
    <source>
        <dbReference type="PROSITE-ProRule" id="PRU00473"/>
    </source>
</evidence>
<feature type="transmembrane region" description="Helical" evidence="9">
    <location>
        <begin position="27"/>
        <end position="47"/>
    </location>
</feature>
<dbReference type="InterPro" id="IPR025713">
    <property type="entry name" value="MotB-like_N_dom"/>
</dbReference>
<evidence type="ECO:0000256" key="9">
    <source>
        <dbReference type="SAM" id="Phobius"/>
    </source>
</evidence>
<protein>
    <recommendedName>
        <fullName evidence="10">OmpA-like domain-containing protein</fullName>
    </recommendedName>
</protein>
<proteinExistence type="inferred from homology"/>
<dbReference type="InterPro" id="IPR006665">
    <property type="entry name" value="OmpA-like"/>
</dbReference>
<dbReference type="CDD" id="cd07185">
    <property type="entry name" value="OmpA_C-like"/>
    <property type="match status" value="1"/>
</dbReference>
<keyword evidence="5 9" id="KW-1133">Transmembrane helix</keyword>
<dbReference type="Pfam" id="PF13677">
    <property type="entry name" value="MotB_plug"/>
    <property type="match status" value="1"/>
</dbReference>
<gene>
    <name evidence="11" type="ORF">D6T64_09155</name>
</gene>
<evidence type="ECO:0000313" key="11">
    <source>
        <dbReference type="EMBL" id="RJT88796.1"/>
    </source>
</evidence>
<keyword evidence="6 7" id="KW-0472">Membrane</keyword>